<accession>A0A154P0S9</accession>
<dbReference type="EMBL" id="KQ434796">
    <property type="protein sequence ID" value="KZC05539.1"/>
    <property type="molecule type" value="Genomic_DNA"/>
</dbReference>
<sequence length="51" mass="5784">MVTVSSLVCHKFFHPAAAIISSSQSMKKFGRFLVSCYAFIYNRLRTTPRQG</sequence>
<protein>
    <submittedName>
        <fullName evidence="1">Uncharacterized protein</fullName>
    </submittedName>
</protein>
<gene>
    <name evidence="1" type="ORF">WN55_04479</name>
</gene>
<keyword evidence="2" id="KW-1185">Reference proteome</keyword>
<evidence type="ECO:0000313" key="1">
    <source>
        <dbReference type="EMBL" id="KZC05539.1"/>
    </source>
</evidence>
<dbReference type="Proteomes" id="UP000076502">
    <property type="component" value="Unassembled WGS sequence"/>
</dbReference>
<reference evidence="1 2" key="1">
    <citation type="submission" date="2015-07" db="EMBL/GenBank/DDBJ databases">
        <title>The genome of Dufourea novaeangliae.</title>
        <authorList>
            <person name="Pan H."/>
            <person name="Kapheim K."/>
        </authorList>
    </citation>
    <scope>NUCLEOTIDE SEQUENCE [LARGE SCALE GENOMIC DNA]</scope>
    <source>
        <strain evidence="1">0120121106</strain>
        <tissue evidence="1">Whole body</tissue>
    </source>
</reference>
<name>A0A154P0S9_DUFNO</name>
<dbReference type="AlphaFoldDB" id="A0A154P0S9"/>
<proteinExistence type="predicted"/>
<evidence type="ECO:0000313" key="2">
    <source>
        <dbReference type="Proteomes" id="UP000076502"/>
    </source>
</evidence>
<organism evidence="1 2">
    <name type="scientific">Dufourea novaeangliae</name>
    <name type="common">Sweat bee</name>
    <dbReference type="NCBI Taxonomy" id="178035"/>
    <lineage>
        <taxon>Eukaryota</taxon>
        <taxon>Metazoa</taxon>
        <taxon>Ecdysozoa</taxon>
        <taxon>Arthropoda</taxon>
        <taxon>Hexapoda</taxon>
        <taxon>Insecta</taxon>
        <taxon>Pterygota</taxon>
        <taxon>Neoptera</taxon>
        <taxon>Endopterygota</taxon>
        <taxon>Hymenoptera</taxon>
        <taxon>Apocrita</taxon>
        <taxon>Aculeata</taxon>
        <taxon>Apoidea</taxon>
        <taxon>Anthophila</taxon>
        <taxon>Halictidae</taxon>
        <taxon>Rophitinae</taxon>
        <taxon>Dufourea</taxon>
    </lineage>
</organism>